<feature type="transmembrane region" description="Helical" evidence="12">
    <location>
        <begin position="327"/>
        <end position="344"/>
    </location>
</feature>
<evidence type="ECO:0000256" key="5">
    <source>
        <dbReference type="ARBA" id="ARBA00022679"/>
    </source>
</evidence>
<feature type="transmembrane region" description="Helical" evidence="12">
    <location>
        <begin position="365"/>
        <end position="381"/>
    </location>
</feature>
<evidence type="ECO:0000313" key="14">
    <source>
        <dbReference type="Proteomes" id="UP001294570"/>
    </source>
</evidence>
<comment type="similarity">
    <text evidence="3 11">Belongs to the membrane-bound acyltransferase family.</text>
</comment>
<feature type="transmembrane region" description="Helical" evidence="12">
    <location>
        <begin position="151"/>
        <end position="169"/>
    </location>
</feature>
<keyword evidence="6 11" id="KW-0812">Transmembrane</keyword>
<evidence type="ECO:0000256" key="3">
    <source>
        <dbReference type="ARBA" id="ARBA00010323"/>
    </source>
</evidence>
<dbReference type="PANTHER" id="PTHR13285:SF23">
    <property type="entry name" value="TEICHOIC ACID D-ALANYLTRANSFERASE"/>
    <property type="match status" value="1"/>
</dbReference>
<dbReference type="InterPro" id="IPR028362">
    <property type="entry name" value="AlgI"/>
</dbReference>
<dbReference type="InterPro" id="IPR004299">
    <property type="entry name" value="MBOAT_fam"/>
</dbReference>
<evidence type="ECO:0000256" key="4">
    <source>
        <dbReference type="ARBA" id="ARBA00022475"/>
    </source>
</evidence>
<dbReference type="RefSeq" id="WP_321553587.1">
    <property type="nucleotide sequence ID" value="NZ_JAXIVU010000009.1"/>
</dbReference>
<feature type="transmembrane region" description="Helical" evidence="12">
    <location>
        <begin position="6"/>
        <end position="28"/>
    </location>
</feature>
<evidence type="ECO:0000313" key="13">
    <source>
        <dbReference type="EMBL" id="MDY7219497.1"/>
    </source>
</evidence>
<comment type="caution">
    <text evidence="13">The sequence shown here is derived from an EMBL/GenBank/DDBJ whole genome shotgun (WGS) entry which is preliminary data.</text>
</comment>
<dbReference type="Pfam" id="PF03062">
    <property type="entry name" value="MBOAT"/>
    <property type="match status" value="1"/>
</dbReference>
<sequence length="471" mass="54202">MNLLSFEFIIFFVTFLFIYWLPFLPSLARNQLLIAASYTLIALFSLQFALILLGYSLFIYALANYGDRLLTKKQIYLLLASVIFSLFIIFKYYAFFQESIQIAFSKIGWQIDLPLLNLLLPIGLSYYSFHSVSYVVSVQRQELPKARLTEVILYLCFFPSIIAGPINRATLFIPQIQNSQRALLEPKRALFLITLALLKLFLFSAWLAENMVDPVFNDPSGYSSEQNLIAMYAYAWNIYFNFSGYTDLVTGIALFLGFRLPINFNAPYLASNLKEFWTRWHISLSSFIRDYIYIPLGGGRKGWIRTQVNVLLAMTISGLWHGAATTFIIWGALHGLGVIFLNIMDLVLPKAKHRFGFTAFIRRNLARFICFHFVCFAWIFFRSNSFDNALLMLQQISTLHFPTAAAHYATPLLATALLYFFYPLLVSFTHHIETHSGQFKWFSYPIMLTIILSLAFSLAPDGMPNFIYANF</sequence>
<dbReference type="GO" id="GO:0016746">
    <property type="term" value="F:acyltransferase activity"/>
    <property type="evidence" value="ECO:0007669"/>
    <property type="project" value="UniProtKB-KW"/>
</dbReference>
<protein>
    <recommendedName>
        <fullName evidence="11">Probable alginate O-acetylase</fullName>
        <ecNumber evidence="11">2.3.1.-</ecNumber>
    </recommendedName>
</protein>
<dbReference type="EC" id="2.3.1.-" evidence="11"/>
<dbReference type="InterPro" id="IPR051085">
    <property type="entry name" value="MB_O-acyltransferase"/>
</dbReference>
<keyword evidence="9 11" id="KW-0472">Membrane</keyword>
<feature type="transmembrane region" description="Helical" evidence="12">
    <location>
        <begin position="238"/>
        <end position="258"/>
    </location>
</feature>
<evidence type="ECO:0000256" key="8">
    <source>
        <dbReference type="ARBA" id="ARBA00022989"/>
    </source>
</evidence>
<evidence type="ECO:0000256" key="2">
    <source>
        <dbReference type="ARBA" id="ARBA00005182"/>
    </source>
</evidence>
<dbReference type="InterPro" id="IPR024194">
    <property type="entry name" value="Ac/AlaTfrase_AlgI/DltB"/>
</dbReference>
<evidence type="ECO:0000256" key="1">
    <source>
        <dbReference type="ARBA" id="ARBA00004429"/>
    </source>
</evidence>
<dbReference type="Proteomes" id="UP001294570">
    <property type="component" value="Unassembled WGS sequence"/>
</dbReference>
<feature type="transmembrane region" description="Helical" evidence="12">
    <location>
        <begin position="189"/>
        <end position="208"/>
    </location>
</feature>
<comment type="pathway">
    <text evidence="2 11">Glycan biosynthesis; alginate biosynthesis.</text>
</comment>
<feature type="transmembrane region" description="Helical" evidence="12">
    <location>
        <begin position="40"/>
        <end position="63"/>
    </location>
</feature>
<keyword evidence="14" id="KW-1185">Reference proteome</keyword>
<feature type="transmembrane region" description="Helical" evidence="12">
    <location>
        <begin position="441"/>
        <end position="459"/>
    </location>
</feature>
<name>A0ABU5GSL0_9GAMM</name>
<feature type="transmembrane region" description="Helical" evidence="12">
    <location>
        <begin position="115"/>
        <end position="136"/>
    </location>
</feature>
<evidence type="ECO:0000256" key="9">
    <source>
        <dbReference type="ARBA" id="ARBA00023136"/>
    </source>
</evidence>
<keyword evidence="4 11" id="KW-1003">Cell membrane</keyword>
<evidence type="ECO:0000256" key="10">
    <source>
        <dbReference type="ARBA" id="ARBA00023315"/>
    </source>
</evidence>
<proteinExistence type="inferred from homology"/>
<gene>
    <name evidence="13" type="ORF">TOI97_07945</name>
</gene>
<keyword evidence="10 11" id="KW-0012">Acyltransferase</keyword>
<keyword evidence="8 12" id="KW-1133">Transmembrane helix</keyword>
<comment type="subcellular location">
    <subcellularLocation>
        <location evidence="1">Cell inner membrane</location>
        <topology evidence="1">Multi-pass membrane protein</topology>
    </subcellularLocation>
</comment>
<feature type="transmembrane region" description="Helical" evidence="12">
    <location>
        <begin position="408"/>
        <end position="429"/>
    </location>
</feature>
<feature type="transmembrane region" description="Helical" evidence="12">
    <location>
        <begin position="75"/>
        <end position="94"/>
    </location>
</feature>
<keyword evidence="5 11" id="KW-0808">Transferase</keyword>
<keyword evidence="7 11" id="KW-0016">Alginate biosynthesis</keyword>
<keyword evidence="11" id="KW-0997">Cell inner membrane</keyword>
<evidence type="ECO:0000256" key="12">
    <source>
        <dbReference type="SAM" id="Phobius"/>
    </source>
</evidence>
<dbReference type="PIRSF" id="PIRSF500217">
    <property type="entry name" value="AlgI"/>
    <property type="match status" value="1"/>
</dbReference>
<dbReference type="PIRSF" id="PIRSF016636">
    <property type="entry name" value="AlgI_DltB"/>
    <property type="match status" value="1"/>
</dbReference>
<evidence type="ECO:0000256" key="7">
    <source>
        <dbReference type="ARBA" id="ARBA00022841"/>
    </source>
</evidence>
<dbReference type="PANTHER" id="PTHR13285">
    <property type="entry name" value="ACYLTRANSFERASE"/>
    <property type="match status" value="1"/>
</dbReference>
<organism evidence="13 14">
    <name type="scientific">Denitrificimonas halotolerans</name>
    <dbReference type="NCBI Taxonomy" id="3098930"/>
    <lineage>
        <taxon>Bacteria</taxon>
        <taxon>Pseudomonadati</taxon>
        <taxon>Pseudomonadota</taxon>
        <taxon>Gammaproteobacteria</taxon>
        <taxon>Pseudomonadales</taxon>
        <taxon>Pseudomonadaceae</taxon>
        <taxon>Denitrificimonas</taxon>
    </lineage>
</organism>
<reference evidence="13 14" key="1">
    <citation type="submission" date="2023-12" db="EMBL/GenBank/DDBJ databases">
        <title>Denitrificimonas halotolerans sp. nov.,a novel species isolated from landfill leachate.</title>
        <authorList>
            <person name="Wang S."/>
        </authorList>
    </citation>
    <scope>NUCLEOTIDE SEQUENCE [LARGE SCALE GENOMIC DNA]</scope>
    <source>
        <strain evidence="13 14">JX-1</strain>
    </source>
</reference>
<accession>A0ABU5GSL0</accession>
<dbReference type="EMBL" id="JAXIVU010000009">
    <property type="protein sequence ID" value="MDY7219497.1"/>
    <property type="molecule type" value="Genomic_DNA"/>
</dbReference>
<evidence type="ECO:0000256" key="11">
    <source>
        <dbReference type="PIRNR" id="PIRNR016636"/>
    </source>
</evidence>
<evidence type="ECO:0000256" key="6">
    <source>
        <dbReference type="ARBA" id="ARBA00022692"/>
    </source>
</evidence>